<organism evidence="3 4">
    <name type="scientific">Populus tomentosa</name>
    <name type="common">Chinese white poplar</name>
    <dbReference type="NCBI Taxonomy" id="118781"/>
    <lineage>
        <taxon>Eukaryota</taxon>
        <taxon>Viridiplantae</taxon>
        <taxon>Streptophyta</taxon>
        <taxon>Embryophyta</taxon>
        <taxon>Tracheophyta</taxon>
        <taxon>Spermatophyta</taxon>
        <taxon>Magnoliopsida</taxon>
        <taxon>eudicotyledons</taxon>
        <taxon>Gunneridae</taxon>
        <taxon>Pentapetalae</taxon>
        <taxon>rosids</taxon>
        <taxon>fabids</taxon>
        <taxon>Malpighiales</taxon>
        <taxon>Salicaceae</taxon>
        <taxon>Saliceae</taxon>
        <taxon>Populus</taxon>
    </lineage>
</organism>
<protein>
    <submittedName>
        <fullName evidence="3">Uncharacterized protein</fullName>
    </submittedName>
</protein>
<name>A0A8X8CIY8_POPTO</name>
<dbReference type="GO" id="GO:0003743">
    <property type="term" value="F:translation initiation factor activity"/>
    <property type="evidence" value="ECO:0007669"/>
    <property type="project" value="TreeGrafter"/>
</dbReference>
<gene>
    <name evidence="3" type="ORF">POTOM_041216</name>
</gene>
<dbReference type="GO" id="GO:0005525">
    <property type="term" value="F:GTP binding"/>
    <property type="evidence" value="ECO:0007669"/>
    <property type="project" value="UniProtKB-KW"/>
</dbReference>
<sequence>MSVEKVPVCCIMGPTDCGKTKLLEYMGSYDDIKKQQNHGGRRDAFFPAKYIEERAAGAAAAEEREVDGALSINLPGLLIVDISAVESDSNKRLRAWLSCDLPVLVLDIAAGVDHEIIELVKLLRLFHKDFVLVDKLLGWRNCPNTPISRAVPLQRTEVQSELSSRIKQVKTALTKEGVEAVRILPTSTVRHVLALLICWYYNDACTAKAGNGVFLC</sequence>
<dbReference type="GO" id="GO:0005739">
    <property type="term" value="C:mitochondrion"/>
    <property type="evidence" value="ECO:0007669"/>
    <property type="project" value="TreeGrafter"/>
</dbReference>
<dbReference type="EMBL" id="JAAWWB010000022">
    <property type="protein sequence ID" value="KAG6755394.1"/>
    <property type="molecule type" value="Genomic_DNA"/>
</dbReference>
<dbReference type="PANTHER" id="PTHR43381:SF4">
    <property type="entry name" value="EUKARYOTIC TRANSLATION INITIATION FACTOR 5B"/>
    <property type="match status" value="1"/>
</dbReference>
<dbReference type="PANTHER" id="PTHR43381">
    <property type="entry name" value="TRANSLATION INITIATION FACTOR IF-2-RELATED"/>
    <property type="match status" value="1"/>
</dbReference>
<proteinExistence type="predicted"/>
<evidence type="ECO:0000313" key="4">
    <source>
        <dbReference type="Proteomes" id="UP000886885"/>
    </source>
</evidence>
<comment type="caution">
    <text evidence="3">The sequence shown here is derived from an EMBL/GenBank/DDBJ whole genome shotgun (WGS) entry which is preliminary data.</text>
</comment>
<reference evidence="3" key="1">
    <citation type="journal article" date="2020" name="bioRxiv">
        <title>Hybrid origin of Populus tomentosa Carr. identified through genome sequencing and phylogenomic analysis.</title>
        <authorList>
            <person name="An X."/>
            <person name="Gao K."/>
            <person name="Chen Z."/>
            <person name="Li J."/>
            <person name="Yang X."/>
            <person name="Yang X."/>
            <person name="Zhou J."/>
            <person name="Guo T."/>
            <person name="Zhao T."/>
            <person name="Huang S."/>
            <person name="Miao D."/>
            <person name="Khan W.U."/>
            <person name="Rao P."/>
            <person name="Ye M."/>
            <person name="Lei B."/>
            <person name="Liao W."/>
            <person name="Wang J."/>
            <person name="Ji L."/>
            <person name="Li Y."/>
            <person name="Guo B."/>
            <person name="Mustafa N.S."/>
            <person name="Li S."/>
            <person name="Yun Q."/>
            <person name="Keller S.R."/>
            <person name="Mao J."/>
            <person name="Zhang R."/>
            <person name="Strauss S.H."/>
        </authorList>
    </citation>
    <scope>NUCLEOTIDE SEQUENCE</scope>
    <source>
        <strain evidence="3">GM15</strain>
        <tissue evidence="3">Leaf</tissue>
    </source>
</reference>
<evidence type="ECO:0000256" key="2">
    <source>
        <dbReference type="ARBA" id="ARBA00023134"/>
    </source>
</evidence>
<dbReference type="OrthoDB" id="4928at2759"/>
<dbReference type="InterPro" id="IPR015760">
    <property type="entry name" value="TIF_IF2"/>
</dbReference>
<accession>A0A8X8CIY8</accession>
<keyword evidence="4" id="KW-1185">Reference proteome</keyword>
<dbReference type="AlphaFoldDB" id="A0A8X8CIY8"/>
<keyword evidence="1" id="KW-0547">Nucleotide-binding</keyword>
<keyword evidence="2" id="KW-0342">GTP-binding</keyword>
<evidence type="ECO:0000256" key="1">
    <source>
        <dbReference type="ARBA" id="ARBA00022741"/>
    </source>
</evidence>
<dbReference type="Proteomes" id="UP000886885">
    <property type="component" value="Chromosome 11D"/>
</dbReference>
<evidence type="ECO:0000313" key="3">
    <source>
        <dbReference type="EMBL" id="KAG6755394.1"/>
    </source>
</evidence>